<reference evidence="2" key="1">
    <citation type="submission" date="2015-07" db="EMBL/GenBank/DDBJ databases">
        <authorList>
            <person name="Teixeira M.M."/>
            <person name="Souza R.C."/>
            <person name="Almeida L.G."/>
            <person name="Vicente V.A."/>
            <person name="de Hoog S."/>
            <person name="Bocca A.L."/>
            <person name="de Almeida S.R."/>
            <person name="Vasconcelos A.T."/>
            <person name="Felipe M.S."/>
        </authorList>
    </citation>
    <scope>NUCLEOTIDE SEQUENCE [LARGE SCALE GENOMIC DNA]</scope>
    <source>
        <strain evidence="2">KSF</strain>
    </source>
</reference>
<comment type="caution">
    <text evidence="1">The sequence shown here is derived from an EMBL/GenBank/DDBJ whole genome shotgun (WGS) entry which is preliminary data.</text>
</comment>
<dbReference type="OrthoDB" id="408152at2759"/>
<dbReference type="VEuPathDB" id="FungiDB:CLCR_03089"/>
<keyword evidence="2" id="KW-1185">Reference proteome</keyword>
<evidence type="ECO:0000313" key="2">
    <source>
        <dbReference type="Proteomes" id="UP000094526"/>
    </source>
</evidence>
<dbReference type="InterPro" id="IPR027417">
    <property type="entry name" value="P-loop_NTPase"/>
</dbReference>
<dbReference type="VEuPathDB" id="FungiDB:G647_04866"/>
<dbReference type="AlphaFoldDB" id="A0A1C1D2R8"/>
<dbReference type="Gene3D" id="3.40.50.300">
    <property type="entry name" value="P-loop containing nucleotide triphosphate hydrolases"/>
    <property type="match status" value="1"/>
</dbReference>
<dbReference type="PANTHER" id="PTHR36978">
    <property type="entry name" value="P-LOOP CONTAINING NUCLEOTIDE TRIPHOSPHATE HYDROLASE"/>
    <property type="match status" value="1"/>
</dbReference>
<name>A0A1C1D2R8_9EURO</name>
<proteinExistence type="predicted"/>
<accession>A0A1C1D2R8</accession>
<dbReference type="InterPro" id="IPR040632">
    <property type="entry name" value="Sulfotransfer_4"/>
</dbReference>
<evidence type="ECO:0008006" key="3">
    <source>
        <dbReference type="Google" id="ProtNLM"/>
    </source>
</evidence>
<dbReference type="EMBL" id="LGRB01000003">
    <property type="protein sequence ID" value="OCT55077.1"/>
    <property type="molecule type" value="Genomic_DNA"/>
</dbReference>
<dbReference type="SUPFAM" id="SSF52540">
    <property type="entry name" value="P-loop containing nucleoside triphosphate hydrolases"/>
    <property type="match status" value="1"/>
</dbReference>
<gene>
    <name evidence="1" type="ORF">CLCR_03089</name>
</gene>
<dbReference type="Proteomes" id="UP000094526">
    <property type="component" value="Unassembled WGS sequence"/>
</dbReference>
<protein>
    <recommendedName>
        <fullName evidence="3">NAD dependent epimerase/dehydratase</fullName>
    </recommendedName>
</protein>
<organism evidence="1 2">
    <name type="scientific">Cladophialophora carrionii</name>
    <dbReference type="NCBI Taxonomy" id="86049"/>
    <lineage>
        <taxon>Eukaryota</taxon>
        <taxon>Fungi</taxon>
        <taxon>Dikarya</taxon>
        <taxon>Ascomycota</taxon>
        <taxon>Pezizomycotina</taxon>
        <taxon>Eurotiomycetes</taxon>
        <taxon>Chaetothyriomycetidae</taxon>
        <taxon>Chaetothyriales</taxon>
        <taxon>Herpotrichiellaceae</taxon>
        <taxon>Cladophialophora</taxon>
    </lineage>
</organism>
<sequence>MPPPKPKPQILTDFQGPLQVIAAGLPRCATTTLKEMFENKGLLDVGPTMHMNRCLPSPANMRMVYDALSEKDTQKRRDILYKLFSGCAATADFPGHLFLEDLVEMYPDAKVILNIRKGGAEDWEASMKTTIAPFMTWQYRVACYWSAPDYWHYRCEVEWQRLVQEKFGADNFWDKEVYERHNEWVKQVCRAKGREVIVWEPSMGWGSLCEGIGRKVPDADVPRTNDRAKMEKIVGWRIKLGLSLWMKKVCVPTAVAIPVGLGIMQAINVRMMV</sequence>
<evidence type="ECO:0000313" key="1">
    <source>
        <dbReference type="EMBL" id="OCT55077.1"/>
    </source>
</evidence>
<dbReference type="Pfam" id="PF17784">
    <property type="entry name" value="Sulfotransfer_4"/>
    <property type="match status" value="1"/>
</dbReference>
<dbReference type="PANTHER" id="PTHR36978:SF3">
    <property type="entry name" value="P-LOOP CONTAINING NUCLEOSIDE TRIPHOSPHATE HYDROLASE PROTEIN"/>
    <property type="match status" value="1"/>
</dbReference>